<dbReference type="EMBL" id="CP099490">
    <property type="protein sequence ID" value="USQ78084.1"/>
    <property type="molecule type" value="Genomic_DNA"/>
</dbReference>
<dbReference type="InterPro" id="IPR000792">
    <property type="entry name" value="Tscrpt_reg_LuxR_C"/>
</dbReference>
<proteinExistence type="predicted"/>
<dbReference type="PRINTS" id="PR00038">
    <property type="entry name" value="HTHLUXR"/>
</dbReference>
<dbReference type="PROSITE" id="PS50110">
    <property type="entry name" value="RESPONSE_REGULATORY"/>
    <property type="match status" value="1"/>
</dbReference>
<evidence type="ECO:0000313" key="8">
    <source>
        <dbReference type="EMBL" id="USQ78084.1"/>
    </source>
</evidence>
<dbReference type="SUPFAM" id="SSF52172">
    <property type="entry name" value="CheY-like"/>
    <property type="match status" value="1"/>
</dbReference>
<dbReference type="InterPro" id="IPR058245">
    <property type="entry name" value="NreC/VraR/RcsB-like_REC"/>
</dbReference>
<dbReference type="PANTHER" id="PTHR43214">
    <property type="entry name" value="TWO-COMPONENT RESPONSE REGULATOR"/>
    <property type="match status" value="1"/>
</dbReference>
<keyword evidence="4" id="KW-0804">Transcription</keyword>
<evidence type="ECO:0000256" key="2">
    <source>
        <dbReference type="ARBA" id="ARBA00023015"/>
    </source>
</evidence>
<dbReference type="Gene3D" id="3.40.50.2300">
    <property type="match status" value="1"/>
</dbReference>
<accession>A0ABY4YMW2</accession>
<keyword evidence="3" id="KW-0238">DNA-binding</keyword>
<dbReference type="PANTHER" id="PTHR43214:SF24">
    <property type="entry name" value="TRANSCRIPTIONAL REGULATORY PROTEIN NARL-RELATED"/>
    <property type="match status" value="1"/>
</dbReference>
<evidence type="ECO:0000256" key="3">
    <source>
        <dbReference type="ARBA" id="ARBA00023125"/>
    </source>
</evidence>
<gene>
    <name evidence="8" type="ORF">NF557_13635</name>
</gene>
<evidence type="ECO:0000256" key="1">
    <source>
        <dbReference type="ARBA" id="ARBA00022553"/>
    </source>
</evidence>
<dbReference type="Proteomes" id="UP001056535">
    <property type="component" value="Chromosome"/>
</dbReference>
<keyword evidence="1 5" id="KW-0597">Phosphoprotein</keyword>
<reference evidence="8" key="1">
    <citation type="submission" date="2022-06" db="EMBL/GenBank/DDBJ databases">
        <title>Ornithinimicrobium JY.X270.</title>
        <authorList>
            <person name="Huang Y."/>
        </authorList>
    </citation>
    <scope>NUCLEOTIDE SEQUENCE</scope>
    <source>
        <strain evidence="8">JY.X270</strain>
    </source>
</reference>
<evidence type="ECO:0000256" key="4">
    <source>
        <dbReference type="ARBA" id="ARBA00023163"/>
    </source>
</evidence>
<evidence type="ECO:0000259" key="7">
    <source>
        <dbReference type="PROSITE" id="PS50110"/>
    </source>
</evidence>
<feature type="domain" description="HTH luxR-type" evidence="6">
    <location>
        <begin position="145"/>
        <end position="210"/>
    </location>
</feature>
<dbReference type="InterPro" id="IPR011006">
    <property type="entry name" value="CheY-like_superfamily"/>
</dbReference>
<keyword evidence="2" id="KW-0805">Transcription regulation</keyword>
<dbReference type="PROSITE" id="PS50043">
    <property type="entry name" value="HTH_LUXR_2"/>
    <property type="match status" value="1"/>
</dbReference>
<sequence>MRVVFADDNFLVREGVSGLLAQVDGLEVVAAVGDAPSLLRAVELHSPDAVLTDIRMPPTNTKEGIEAAKQIRARHPGTGVVVLSQYVEEDYAFELLADGVAGMGYLLKERVSDLDELARALHQVASGGSVLDPSVVEALLARRGADAPLLGLTDREREVLEQMATGRNNAAIAQVLFMSDRAVEKHIGAVFQKLGLVEERAVNRRVSAVLAYLEASGTGR</sequence>
<name>A0ABY4YMW2_9MICO</name>
<evidence type="ECO:0000256" key="5">
    <source>
        <dbReference type="PROSITE-ProRule" id="PRU00169"/>
    </source>
</evidence>
<dbReference type="InterPro" id="IPR039420">
    <property type="entry name" value="WalR-like"/>
</dbReference>
<organism evidence="8 9">
    <name type="scientific">Ornithinimicrobium cryptoxanthini</name>
    <dbReference type="NCBI Taxonomy" id="2934161"/>
    <lineage>
        <taxon>Bacteria</taxon>
        <taxon>Bacillati</taxon>
        <taxon>Actinomycetota</taxon>
        <taxon>Actinomycetes</taxon>
        <taxon>Micrococcales</taxon>
        <taxon>Ornithinimicrobiaceae</taxon>
        <taxon>Ornithinimicrobium</taxon>
    </lineage>
</organism>
<dbReference type="InterPro" id="IPR016032">
    <property type="entry name" value="Sig_transdc_resp-reg_C-effctor"/>
</dbReference>
<dbReference type="SUPFAM" id="SSF46894">
    <property type="entry name" value="C-terminal effector domain of the bipartite response regulators"/>
    <property type="match status" value="1"/>
</dbReference>
<dbReference type="SMART" id="SM00421">
    <property type="entry name" value="HTH_LUXR"/>
    <property type="match status" value="1"/>
</dbReference>
<dbReference type="SMART" id="SM00448">
    <property type="entry name" value="REC"/>
    <property type="match status" value="1"/>
</dbReference>
<dbReference type="InterPro" id="IPR001789">
    <property type="entry name" value="Sig_transdc_resp-reg_receiver"/>
</dbReference>
<dbReference type="Pfam" id="PF00196">
    <property type="entry name" value="GerE"/>
    <property type="match status" value="1"/>
</dbReference>
<dbReference type="CDD" id="cd06170">
    <property type="entry name" value="LuxR_C_like"/>
    <property type="match status" value="1"/>
</dbReference>
<protein>
    <submittedName>
        <fullName evidence="8">Response regulator transcription factor</fullName>
    </submittedName>
</protein>
<feature type="domain" description="Response regulatory" evidence="7">
    <location>
        <begin position="2"/>
        <end position="124"/>
    </location>
</feature>
<dbReference type="Pfam" id="PF00072">
    <property type="entry name" value="Response_reg"/>
    <property type="match status" value="1"/>
</dbReference>
<evidence type="ECO:0000313" key="9">
    <source>
        <dbReference type="Proteomes" id="UP001056535"/>
    </source>
</evidence>
<feature type="modified residue" description="4-aspartylphosphate" evidence="5">
    <location>
        <position position="53"/>
    </location>
</feature>
<dbReference type="CDD" id="cd17535">
    <property type="entry name" value="REC_NarL-like"/>
    <property type="match status" value="1"/>
</dbReference>
<keyword evidence="9" id="KW-1185">Reference proteome</keyword>
<evidence type="ECO:0000259" key="6">
    <source>
        <dbReference type="PROSITE" id="PS50043"/>
    </source>
</evidence>